<name>A0A075A1F9_OPIVI</name>
<dbReference type="RefSeq" id="XP_009166836.1">
    <property type="nucleotide sequence ID" value="XM_009168572.1"/>
</dbReference>
<dbReference type="EMBL" id="KL596679">
    <property type="protein sequence ID" value="KER29395.1"/>
    <property type="molecule type" value="Genomic_DNA"/>
</dbReference>
<dbReference type="KEGG" id="ovi:T265_03965"/>
<dbReference type="GeneID" id="20318151"/>
<evidence type="ECO:0000313" key="2">
    <source>
        <dbReference type="Proteomes" id="UP000054324"/>
    </source>
</evidence>
<organism evidence="1 2">
    <name type="scientific">Opisthorchis viverrini</name>
    <name type="common">Southeast Asian liver fluke</name>
    <dbReference type="NCBI Taxonomy" id="6198"/>
    <lineage>
        <taxon>Eukaryota</taxon>
        <taxon>Metazoa</taxon>
        <taxon>Spiralia</taxon>
        <taxon>Lophotrochozoa</taxon>
        <taxon>Platyhelminthes</taxon>
        <taxon>Trematoda</taxon>
        <taxon>Digenea</taxon>
        <taxon>Opisthorchiida</taxon>
        <taxon>Opisthorchiata</taxon>
        <taxon>Opisthorchiidae</taxon>
        <taxon>Opisthorchis</taxon>
    </lineage>
</organism>
<reference evidence="1 2" key="1">
    <citation type="submission" date="2013-11" db="EMBL/GenBank/DDBJ databases">
        <title>Opisthorchis viverrini - life in the bile duct.</title>
        <authorList>
            <person name="Young N.D."/>
            <person name="Nagarajan N."/>
            <person name="Lin S.J."/>
            <person name="Korhonen P.K."/>
            <person name="Jex A.R."/>
            <person name="Hall R.S."/>
            <person name="Safavi-Hemami H."/>
            <person name="Kaewkong W."/>
            <person name="Bertrand D."/>
            <person name="Gao S."/>
            <person name="Seet Q."/>
            <person name="Wongkham S."/>
            <person name="Teh B.T."/>
            <person name="Wongkham C."/>
            <person name="Intapan P.M."/>
            <person name="Maleewong W."/>
            <person name="Yang X."/>
            <person name="Hu M."/>
            <person name="Wang Z."/>
            <person name="Hofmann A."/>
            <person name="Sternberg P.W."/>
            <person name="Tan P."/>
            <person name="Wang J."/>
            <person name="Gasser R.B."/>
        </authorList>
    </citation>
    <scope>NUCLEOTIDE SEQUENCE [LARGE SCALE GENOMIC DNA]</scope>
</reference>
<evidence type="ECO:0000313" key="1">
    <source>
        <dbReference type="EMBL" id="KER29395.1"/>
    </source>
</evidence>
<dbReference type="CTD" id="20318151"/>
<accession>A0A075A1F9</accession>
<proteinExistence type="predicted"/>
<gene>
    <name evidence="1" type="ORF">T265_03965</name>
</gene>
<sequence>MGASLCEGYTSDIGLAYNSVRCQRSAQWSSCDLGLMNERLRHASLRGLRFRCIHLTLPKFSSATFYRHCMEPVAKMSTYCTCIDNYLLKARSLSVNLPKLKNVCNQSTDFAGHYCERRGEPRTDYISLQMKCDHGLSRCNDQQHRRG</sequence>
<dbReference type="AlphaFoldDB" id="A0A075A1F9"/>
<dbReference type="Proteomes" id="UP000054324">
    <property type="component" value="Unassembled WGS sequence"/>
</dbReference>
<protein>
    <submittedName>
        <fullName evidence="1">Uncharacterized protein</fullName>
    </submittedName>
</protein>
<keyword evidence="2" id="KW-1185">Reference proteome</keyword>